<gene>
    <name evidence="1" type="ORF">PQ465_04600</name>
</gene>
<dbReference type="InterPro" id="IPR014942">
    <property type="entry name" value="AbiEii"/>
</dbReference>
<evidence type="ECO:0000313" key="2">
    <source>
        <dbReference type="Proteomes" id="UP001221558"/>
    </source>
</evidence>
<protein>
    <submittedName>
        <fullName evidence="1">Nucleotidyl transferase AbiEii/AbiGii toxin family protein</fullName>
    </submittedName>
</protein>
<dbReference type="Pfam" id="PF08843">
    <property type="entry name" value="AbiEii"/>
    <property type="match status" value="1"/>
</dbReference>
<name>A0ABY7WJ83_9SPHI</name>
<accession>A0ABY7WJ83</accession>
<dbReference type="Proteomes" id="UP001221558">
    <property type="component" value="Chromosome"/>
</dbReference>
<evidence type="ECO:0000313" key="1">
    <source>
        <dbReference type="EMBL" id="WDF69663.1"/>
    </source>
</evidence>
<dbReference type="RefSeq" id="WP_274268376.1">
    <property type="nucleotide sequence ID" value="NZ_CP117880.1"/>
</dbReference>
<proteinExistence type="predicted"/>
<dbReference type="Gene3D" id="3.10.450.620">
    <property type="entry name" value="JHP933, nucleotidyltransferase-like core domain"/>
    <property type="match status" value="1"/>
</dbReference>
<dbReference type="GO" id="GO:0016740">
    <property type="term" value="F:transferase activity"/>
    <property type="evidence" value="ECO:0007669"/>
    <property type="project" value="UniProtKB-KW"/>
</dbReference>
<dbReference type="EMBL" id="CP117880">
    <property type="protein sequence ID" value="WDF69663.1"/>
    <property type="molecule type" value="Genomic_DNA"/>
</dbReference>
<sequence>MRATFSKQVSLMLDVLPIVSTEKQLALHGGTAINMFVRDMPRLSVDIDLTYLPIEDRTTSLAGITSILLRLEQKIKRSLGCSVEPKLKDGKLYISNEQASIKLEINLVGRGVIDELQTVVLCDRAQQRFNMFVEINMVPLGQLYGGKICAALDRQHPRDLFDVKYMLETIGLSDEIKRGMIYCLLGSARPTSEMLHPNRLNQKEALLNQFDGMTDDPFTYEDYETTKEELIKLIYISLTELDRKFLIGFNSLQPDWSIYPYQNLPSVKWKLLNLEKLQETNPAKFDEHLDKLKAILS</sequence>
<keyword evidence="2" id="KW-1185">Reference proteome</keyword>
<keyword evidence="1" id="KW-0808">Transferase</keyword>
<organism evidence="1 2">
    <name type="scientific">Sphingobacterium oryzagri</name>
    <dbReference type="NCBI Taxonomy" id="3025669"/>
    <lineage>
        <taxon>Bacteria</taxon>
        <taxon>Pseudomonadati</taxon>
        <taxon>Bacteroidota</taxon>
        <taxon>Sphingobacteriia</taxon>
        <taxon>Sphingobacteriales</taxon>
        <taxon>Sphingobacteriaceae</taxon>
        <taxon>Sphingobacterium</taxon>
    </lineage>
</organism>
<reference evidence="1 2" key="1">
    <citation type="submission" date="2023-02" db="EMBL/GenBank/DDBJ databases">
        <title>Genome sequence of Sphingobacterium sp. KACC 22765.</title>
        <authorList>
            <person name="Kim S."/>
            <person name="Heo J."/>
            <person name="Kwon S.-W."/>
        </authorList>
    </citation>
    <scope>NUCLEOTIDE SEQUENCE [LARGE SCALE GENOMIC DNA]</scope>
    <source>
        <strain evidence="1 2">KACC 22765</strain>
    </source>
</reference>